<dbReference type="AlphaFoldDB" id="A0A8R7V5J7"/>
<reference evidence="1" key="3">
    <citation type="submission" date="2022-06" db="UniProtKB">
        <authorList>
            <consortium name="EnsemblPlants"/>
        </authorList>
    </citation>
    <scope>IDENTIFICATION</scope>
</reference>
<reference evidence="1" key="2">
    <citation type="submission" date="2018-03" db="EMBL/GenBank/DDBJ databases">
        <title>The Triticum urartu genome reveals the dynamic nature of wheat genome evolution.</title>
        <authorList>
            <person name="Ling H."/>
            <person name="Ma B."/>
            <person name="Shi X."/>
            <person name="Liu H."/>
            <person name="Dong L."/>
            <person name="Sun H."/>
            <person name="Cao Y."/>
            <person name="Gao Q."/>
            <person name="Zheng S."/>
            <person name="Li Y."/>
            <person name="Yu Y."/>
            <person name="Du H."/>
            <person name="Qi M."/>
            <person name="Li Y."/>
            <person name="Yu H."/>
            <person name="Cui Y."/>
            <person name="Wang N."/>
            <person name="Chen C."/>
            <person name="Wu H."/>
            <person name="Zhao Y."/>
            <person name="Zhang J."/>
            <person name="Li Y."/>
            <person name="Zhou W."/>
            <person name="Zhang B."/>
            <person name="Hu W."/>
            <person name="Eijk M."/>
            <person name="Tang J."/>
            <person name="Witsenboer H."/>
            <person name="Zhao S."/>
            <person name="Li Z."/>
            <person name="Zhang A."/>
            <person name="Wang D."/>
            <person name="Liang C."/>
        </authorList>
    </citation>
    <scope>NUCLEOTIDE SEQUENCE [LARGE SCALE GENOMIC DNA]</scope>
    <source>
        <strain evidence="1">cv. G1812</strain>
    </source>
</reference>
<protein>
    <submittedName>
        <fullName evidence="1">Uncharacterized protein</fullName>
    </submittedName>
</protein>
<proteinExistence type="predicted"/>
<name>A0A8R7V5J7_TRIUA</name>
<evidence type="ECO:0000313" key="2">
    <source>
        <dbReference type="Proteomes" id="UP000015106"/>
    </source>
</evidence>
<dbReference type="Gramene" id="TuG1812G0700004180.01.T01">
    <property type="protein sequence ID" value="TuG1812G0700004180.01.T01.cds439244"/>
    <property type="gene ID" value="TuG1812G0700004180.01"/>
</dbReference>
<reference evidence="2" key="1">
    <citation type="journal article" date="2013" name="Nature">
        <title>Draft genome of the wheat A-genome progenitor Triticum urartu.</title>
        <authorList>
            <person name="Ling H.Q."/>
            <person name="Zhao S."/>
            <person name="Liu D."/>
            <person name="Wang J."/>
            <person name="Sun H."/>
            <person name="Zhang C."/>
            <person name="Fan H."/>
            <person name="Li D."/>
            <person name="Dong L."/>
            <person name="Tao Y."/>
            <person name="Gao C."/>
            <person name="Wu H."/>
            <person name="Li Y."/>
            <person name="Cui Y."/>
            <person name="Guo X."/>
            <person name="Zheng S."/>
            <person name="Wang B."/>
            <person name="Yu K."/>
            <person name="Liang Q."/>
            <person name="Yang W."/>
            <person name="Lou X."/>
            <person name="Chen J."/>
            <person name="Feng M."/>
            <person name="Jian J."/>
            <person name="Zhang X."/>
            <person name="Luo G."/>
            <person name="Jiang Y."/>
            <person name="Liu J."/>
            <person name="Wang Z."/>
            <person name="Sha Y."/>
            <person name="Zhang B."/>
            <person name="Wu H."/>
            <person name="Tang D."/>
            <person name="Shen Q."/>
            <person name="Xue P."/>
            <person name="Zou S."/>
            <person name="Wang X."/>
            <person name="Liu X."/>
            <person name="Wang F."/>
            <person name="Yang Y."/>
            <person name="An X."/>
            <person name="Dong Z."/>
            <person name="Zhang K."/>
            <person name="Zhang X."/>
            <person name="Luo M.C."/>
            <person name="Dvorak J."/>
            <person name="Tong Y."/>
            <person name="Wang J."/>
            <person name="Yang H."/>
            <person name="Li Z."/>
            <person name="Wang D."/>
            <person name="Zhang A."/>
            <person name="Wang J."/>
        </authorList>
    </citation>
    <scope>NUCLEOTIDE SEQUENCE</scope>
    <source>
        <strain evidence="2">cv. G1812</strain>
    </source>
</reference>
<accession>A0A8R7V5J7</accession>
<keyword evidence="2" id="KW-1185">Reference proteome</keyword>
<sequence>MTSRLQGYSFTAAPRLPFLTVTPSVHKYKCSWSFYQKLSYSVEIGVYLSHLLIHVPVFVSTSS</sequence>
<dbReference type="EnsemblPlants" id="TuG1812G0700004180.01.T01">
    <property type="protein sequence ID" value="TuG1812G0700004180.01.T01.cds439244"/>
    <property type="gene ID" value="TuG1812G0700004180.01"/>
</dbReference>
<organism evidence="1 2">
    <name type="scientific">Triticum urartu</name>
    <name type="common">Red wild einkorn</name>
    <name type="synonym">Crithodium urartu</name>
    <dbReference type="NCBI Taxonomy" id="4572"/>
    <lineage>
        <taxon>Eukaryota</taxon>
        <taxon>Viridiplantae</taxon>
        <taxon>Streptophyta</taxon>
        <taxon>Embryophyta</taxon>
        <taxon>Tracheophyta</taxon>
        <taxon>Spermatophyta</taxon>
        <taxon>Magnoliopsida</taxon>
        <taxon>Liliopsida</taxon>
        <taxon>Poales</taxon>
        <taxon>Poaceae</taxon>
        <taxon>BOP clade</taxon>
        <taxon>Pooideae</taxon>
        <taxon>Triticodae</taxon>
        <taxon>Triticeae</taxon>
        <taxon>Triticinae</taxon>
        <taxon>Triticum</taxon>
    </lineage>
</organism>
<dbReference type="Proteomes" id="UP000015106">
    <property type="component" value="Chromosome 7"/>
</dbReference>
<evidence type="ECO:0000313" key="1">
    <source>
        <dbReference type="EnsemblPlants" id="TuG1812G0700004180.01.T01.cds439244"/>
    </source>
</evidence>